<comment type="caution">
    <text evidence="3">The sequence shown here is derived from an EMBL/GenBank/DDBJ whole genome shotgun (WGS) entry which is preliminary data.</text>
</comment>
<feature type="region of interest" description="Disordered" evidence="1">
    <location>
        <begin position="37"/>
        <end position="61"/>
    </location>
</feature>
<dbReference type="PROSITE" id="PS51257">
    <property type="entry name" value="PROKAR_LIPOPROTEIN"/>
    <property type="match status" value="1"/>
</dbReference>
<evidence type="ECO:0000256" key="1">
    <source>
        <dbReference type="SAM" id="MobiDB-lite"/>
    </source>
</evidence>
<protein>
    <recommendedName>
        <fullName evidence="5">Lipoprotein</fullName>
    </recommendedName>
</protein>
<dbReference type="Gene3D" id="2.130.10.10">
    <property type="entry name" value="YVTN repeat-like/Quinoprotein amine dehydrogenase"/>
    <property type="match status" value="1"/>
</dbReference>
<accession>A0A2A2WUE0</accession>
<keyword evidence="2" id="KW-0732">Signal</keyword>
<feature type="compositionally biased region" description="Low complexity" evidence="1">
    <location>
        <begin position="43"/>
        <end position="54"/>
    </location>
</feature>
<organism evidence="3 4">
    <name type="scientific">Dietzia natronolimnaea</name>
    <dbReference type="NCBI Taxonomy" id="161920"/>
    <lineage>
        <taxon>Bacteria</taxon>
        <taxon>Bacillati</taxon>
        <taxon>Actinomycetota</taxon>
        <taxon>Actinomycetes</taxon>
        <taxon>Mycobacteriales</taxon>
        <taxon>Dietziaceae</taxon>
        <taxon>Dietzia</taxon>
    </lineage>
</organism>
<dbReference type="AlphaFoldDB" id="A0A2A2WUE0"/>
<reference evidence="4" key="1">
    <citation type="submission" date="2017-09" db="EMBL/GenBank/DDBJ databases">
        <authorList>
            <person name="Zhang Y."/>
            <person name="Huang X."/>
            <person name="Liu J."/>
            <person name="Lu L."/>
            <person name="Peng K."/>
        </authorList>
    </citation>
    <scope>NUCLEOTIDE SEQUENCE [LARGE SCALE GENOMIC DNA]</scope>
    <source>
        <strain evidence="4">S-XJ-1</strain>
    </source>
</reference>
<feature type="signal peptide" evidence="2">
    <location>
        <begin position="1"/>
        <end position="25"/>
    </location>
</feature>
<dbReference type="Proteomes" id="UP000218810">
    <property type="component" value="Unassembled WGS sequence"/>
</dbReference>
<gene>
    <name evidence="3" type="ORF">CEY15_01385</name>
</gene>
<evidence type="ECO:0000313" key="3">
    <source>
        <dbReference type="EMBL" id="PAY24852.1"/>
    </source>
</evidence>
<dbReference type="RefSeq" id="WP_095716955.1">
    <property type="nucleotide sequence ID" value="NZ_NTGA01000002.1"/>
</dbReference>
<keyword evidence="4" id="KW-1185">Reference proteome</keyword>
<evidence type="ECO:0008006" key="5">
    <source>
        <dbReference type="Google" id="ProtNLM"/>
    </source>
</evidence>
<dbReference type="InterPro" id="IPR015943">
    <property type="entry name" value="WD40/YVTN_repeat-like_dom_sf"/>
</dbReference>
<name>A0A2A2WUE0_9ACTN</name>
<sequence length="343" mass="34561">MPLRAHRRTAVAAAVLCLVVGLAGCASTTGQLEDYTGIEQGNASPASAPSTADPEGGEVVPAPGSVSALVAVGDRVLAQVDGPPALEIARVEGTRWIPEATVELPADAGTATAALDGTVLVPYGDGVVVVSPDGDSREIAGLGPVTAAAVTTDGRLLTGAPGGEVVVRDSDGAEQHRVRGLTSVDRISVARDGSVTAFSRPDTVIASIDLDESGAGPLLRAGRGAGMLGEYGDVTIVASDTVGDTLLVYSTSPIRLHQQFPVAAAPWAVAGDPTRDVVWVTSTGTNTIQAYDLGDGTGVRRAEIATVRQPDSLVVTESGTVVVGSADGAGLHLVRPELPEPSS</sequence>
<dbReference type="EMBL" id="NTGA01000002">
    <property type="protein sequence ID" value="PAY24852.1"/>
    <property type="molecule type" value="Genomic_DNA"/>
</dbReference>
<proteinExistence type="predicted"/>
<dbReference type="OrthoDB" id="4446106at2"/>
<feature type="chain" id="PRO_5013399379" description="Lipoprotein" evidence="2">
    <location>
        <begin position="26"/>
        <end position="343"/>
    </location>
</feature>
<evidence type="ECO:0000256" key="2">
    <source>
        <dbReference type="SAM" id="SignalP"/>
    </source>
</evidence>
<dbReference type="SUPFAM" id="SSF101898">
    <property type="entry name" value="NHL repeat"/>
    <property type="match status" value="1"/>
</dbReference>
<evidence type="ECO:0000313" key="4">
    <source>
        <dbReference type="Proteomes" id="UP000218810"/>
    </source>
</evidence>